<dbReference type="Pfam" id="PF12637">
    <property type="entry name" value="TSCPD"/>
    <property type="match status" value="1"/>
</dbReference>
<evidence type="ECO:0000256" key="3">
    <source>
        <dbReference type="ARBA" id="ARBA00012274"/>
    </source>
</evidence>
<dbReference type="EC" id="1.17.4.1" evidence="3 13"/>
<evidence type="ECO:0000256" key="4">
    <source>
        <dbReference type="ARBA" id="ARBA00014409"/>
    </source>
</evidence>
<evidence type="ECO:0000259" key="16">
    <source>
        <dbReference type="Pfam" id="PF12637"/>
    </source>
</evidence>
<evidence type="ECO:0000256" key="13">
    <source>
        <dbReference type="RuleBase" id="RU364064"/>
    </source>
</evidence>
<evidence type="ECO:0000256" key="14">
    <source>
        <dbReference type="SAM" id="MobiDB-lite"/>
    </source>
</evidence>
<reference evidence="17 18" key="1">
    <citation type="journal article" date="2011" name="Stand. Genomic Sci.">
        <title>Complete genome sequence of Rhodospirillum rubrum type strain (S1).</title>
        <authorList>
            <person name="Munk A.C."/>
            <person name="Copeland A."/>
            <person name="Lucas S."/>
            <person name="Lapidus A."/>
            <person name="Del Rio T.G."/>
            <person name="Barry K."/>
            <person name="Detter J.C."/>
            <person name="Hammon N."/>
            <person name="Israni S."/>
            <person name="Pitluck S."/>
            <person name="Brettin T."/>
            <person name="Bruce D."/>
            <person name="Han C."/>
            <person name="Tapia R."/>
            <person name="Gilna P."/>
            <person name="Schmutz J."/>
            <person name="Larimer F."/>
            <person name="Land M."/>
            <person name="Kyrpides N.C."/>
            <person name="Mavromatis K."/>
            <person name="Richardson P."/>
            <person name="Rohde M."/>
            <person name="Goker M."/>
            <person name="Klenk H.P."/>
            <person name="Zhang Y."/>
            <person name="Roberts G.P."/>
            <person name="Reslewic S."/>
            <person name="Schwartz D.C."/>
        </authorList>
    </citation>
    <scope>NUCLEOTIDE SEQUENCE [LARGE SCALE GENOMIC DNA]</scope>
    <source>
        <strain evidence="18">ATCC 11170 / ATH 1.1.1 / DSM 467 / LMG 4362 / NCIMB 8255 / S1</strain>
    </source>
</reference>
<evidence type="ECO:0000256" key="2">
    <source>
        <dbReference type="ARBA" id="ARBA00007405"/>
    </source>
</evidence>
<dbReference type="EMBL" id="CP000230">
    <property type="protein sequence ID" value="ABC24053.1"/>
    <property type="molecule type" value="Genomic_DNA"/>
</dbReference>
<evidence type="ECO:0000256" key="8">
    <source>
        <dbReference type="ARBA" id="ARBA00023002"/>
    </source>
</evidence>
<feature type="region of interest" description="Disordered" evidence="14">
    <location>
        <begin position="592"/>
        <end position="612"/>
    </location>
</feature>
<evidence type="ECO:0000256" key="5">
    <source>
        <dbReference type="ARBA" id="ARBA00022628"/>
    </source>
</evidence>
<evidence type="ECO:0000256" key="1">
    <source>
        <dbReference type="ARBA" id="ARBA00001922"/>
    </source>
</evidence>
<dbReference type="KEGG" id="rru:Rru_A3258"/>
<dbReference type="InterPro" id="IPR000788">
    <property type="entry name" value="RNR_lg_C"/>
</dbReference>
<proteinExistence type="inferred from homology"/>
<dbReference type="EnsemblBacteria" id="ABC24053">
    <property type="protein sequence ID" value="ABC24053"/>
    <property type="gene ID" value="Rru_A3258"/>
</dbReference>
<keyword evidence="5 13" id="KW-0846">Cobalamin</keyword>
<comment type="cofactor">
    <cofactor evidence="1 13">
        <name>adenosylcob(III)alamin</name>
        <dbReference type="ChEBI" id="CHEBI:18408"/>
    </cofactor>
</comment>
<evidence type="ECO:0000256" key="10">
    <source>
        <dbReference type="ARBA" id="ARBA00023285"/>
    </source>
</evidence>
<keyword evidence="8 13" id="KW-0560">Oxidoreductase</keyword>
<evidence type="ECO:0000256" key="12">
    <source>
        <dbReference type="ARBA" id="ARBA00047754"/>
    </source>
</evidence>
<comment type="catalytic activity">
    <reaction evidence="12 13">
        <text>a 2'-deoxyribonucleoside 5'-diphosphate + [thioredoxin]-disulfide + H2O = a ribonucleoside 5'-diphosphate + [thioredoxin]-dithiol</text>
        <dbReference type="Rhea" id="RHEA:23252"/>
        <dbReference type="Rhea" id="RHEA-COMP:10698"/>
        <dbReference type="Rhea" id="RHEA-COMP:10700"/>
        <dbReference type="ChEBI" id="CHEBI:15377"/>
        <dbReference type="ChEBI" id="CHEBI:29950"/>
        <dbReference type="ChEBI" id="CHEBI:50058"/>
        <dbReference type="ChEBI" id="CHEBI:57930"/>
        <dbReference type="ChEBI" id="CHEBI:73316"/>
        <dbReference type="EC" id="1.17.4.1"/>
    </reaction>
</comment>
<feature type="region of interest" description="Disordered" evidence="14">
    <location>
        <begin position="732"/>
        <end position="752"/>
    </location>
</feature>
<dbReference type="HOGENOM" id="CLU_000404_2_0_5"/>
<dbReference type="PhylomeDB" id="Q2RP92"/>
<evidence type="ECO:0000256" key="9">
    <source>
        <dbReference type="ARBA" id="ARBA00023157"/>
    </source>
</evidence>
<evidence type="ECO:0000256" key="6">
    <source>
        <dbReference type="ARBA" id="ARBA00022634"/>
    </source>
</evidence>
<dbReference type="Gene3D" id="3.20.70.20">
    <property type="match status" value="1"/>
</dbReference>
<keyword evidence="18" id="KW-1185">Reference proteome</keyword>
<dbReference type="InterPro" id="IPR050862">
    <property type="entry name" value="RdRp_reductase_class-2"/>
</dbReference>
<dbReference type="PANTHER" id="PTHR43371">
    <property type="entry name" value="VITAMIN B12-DEPENDENT RIBONUCLEOTIDE REDUCTASE"/>
    <property type="match status" value="1"/>
</dbReference>
<dbReference type="eggNOG" id="COG0209">
    <property type="taxonomic scope" value="Bacteria"/>
</dbReference>
<protein>
    <recommendedName>
        <fullName evidence="4 13">Vitamin B12-dependent ribonucleotide reductase</fullName>
        <ecNumber evidence="3 13">1.17.4.1</ecNumber>
    </recommendedName>
</protein>
<keyword evidence="7 13" id="KW-0547">Nucleotide-binding</keyword>
<dbReference type="PANTHER" id="PTHR43371:SF1">
    <property type="entry name" value="RIBONUCLEOSIDE-DIPHOSPHATE REDUCTASE"/>
    <property type="match status" value="1"/>
</dbReference>
<keyword evidence="10 13" id="KW-0170">Cobalt</keyword>
<dbReference type="AlphaFoldDB" id="Q2RP92"/>
<comment type="function">
    <text evidence="11 13">Catalyzes the reduction of ribonucleotides to deoxyribonucleotides. May function to provide a pool of deoxyribonucleotide precursors for DNA repair during oxygen limitation and/or for immediate growth after restoration of oxygen.</text>
</comment>
<dbReference type="STRING" id="269796.Rru_A3258"/>
<dbReference type="GO" id="GO:0071897">
    <property type="term" value="P:DNA biosynthetic process"/>
    <property type="evidence" value="ECO:0007669"/>
    <property type="project" value="UniProtKB-KW"/>
</dbReference>
<feature type="compositionally biased region" description="Low complexity" evidence="14">
    <location>
        <begin position="592"/>
        <end position="602"/>
    </location>
</feature>
<evidence type="ECO:0000313" key="18">
    <source>
        <dbReference type="Proteomes" id="UP000001929"/>
    </source>
</evidence>
<name>Q2RP92_RHORT</name>
<evidence type="ECO:0000313" key="17">
    <source>
        <dbReference type="EMBL" id="ABC24053.1"/>
    </source>
</evidence>
<accession>Q2RP92</accession>
<organism evidence="17 18">
    <name type="scientific">Rhodospirillum rubrum (strain ATCC 11170 / ATH 1.1.1 / DSM 467 / LMG 4362 / NCIMB 8255 / S1)</name>
    <dbReference type="NCBI Taxonomy" id="269796"/>
    <lineage>
        <taxon>Bacteria</taxon>
        <taxon>Pseudomonadati</taxon>
        <taxon>Pseudomonadota</taxon>
        <taxon>Alphaproteobacteria</taxon>
        <taxon>Rhodospirillales</taxon>
        <taxon>Rhodospirillaceae</taxon>
        <taxon>Rhodospirillum</taxon>
    </lineage>
</organism>
<feature type="domain" description="Ribonucleotide reductase large subunit C-terminal" evidence="15">
    <location>
        <begin position="83"/>
        <end position="575"/>
    </location>
</feature>
<dbReference type="Proteomes" id="UP000001929">
    <property type="component" value="Chromosome"/>
</dbReference>
<dbReference type="CDD" id="cd02888">
    <property type="entry name" value="RNR_II_dimer"/>
    <property type="match status" value="1"/>
</dbReference>
<dbReference type="InterPro" id="IPR024434">
    <property type="entry name" value="TSCPD_dom"/>
</dbReference>
<dbReference type="NCBIfam" id="TIGR02504">
    <property type="entry name" value="NrdJ_Z"/>
    <property type="match status" value="1"/>
</dbReference>
<dbReference type="GO" id="GO:0004748">
    <property type="term" value="F:ribonucleoside-diphosphate reductase activity, thioredoxin disulfide as acceptor"/>
    <property type="evidence" value="ECO:0007669"/>
    <property type="project" value="UniProtKB-EC"/>
</dbReference>
<dbReference type="PATRIC" id="fig|269796.9.peg.3373"/>
<dbReference type="GO" id="GO:0031419">
    <property type="term" value="F:cobalamin binding"/>
    <property type="evidence" value="ECO:0007669"/>
    <property type="project" value="UniProtKB-KW"/>
</dbReference>
<dbReference type="RefSeq" id="WP_011391006.1">
    <property type="nucleotide sequence ID" value="NC_007643.1"/>
</dbReference>
<dbReference type="InterPro" id="IPR013344">
    <property type="entry name" value="RNR_NrdJ/NrdZ"/>
</dbReference>
<sequence length="786" mass="85641">MDRQPIVESIWREKYRLVDPDGSSLEQGPEDSFARVCRGIYARDPRRAVHEPLALEAMKALEWCPGGRIHAGAGTDRRVTLINCFVNMIVPDRMDGIMEALTRAALTMQQGGGIGTDFSTLRPRGAKVRRTGSVSSGPLSFMEIWHAMCGTIMSGGARRGAMMGTMICDHPDLPAFITAKAQAGRLTNFNVSVLVTDAFMRAVDEDATWDLGFSVPPADPARLVAVTERNGEPWYVYERLSARALWEKIIRTTYDHAEPGVIFIDRVNERNNLAYCETISCTNPCGEQPLPPNGDCNLGCVNLAVLVRDPFTPQARFDDARLAEVAAIGVRFLDNVLDVSNFPVEDQAKEAQAKRRLGLGIMGLGNALQMLGLRYGSPAAIAETRRIMALLRDAAYRASAELAGERGPFPLYDRDQLLARPFIQELPDDLRAKIAEQGLRNGVMLTIAPTGTTAIYYNNVSSGLEPTFGWRYFRKVLRPDGGHDEFAVIDAGFESWCRTRGLDPATAPLTGLPDSMVTALELSVEDHLRMQAACQEFIDASISKTINCPADMSYDSFAAVYKLAYEMGCKGCTTYRPSGTRGSVLSLDATTPAAAPVQKAPAPRTPAPPMRPEFLEGRTYKLRWPLSDENFYVTINDVRDEAGGRRPFEVFIASRSAEHAELLSALTVTLSAVMRRTDNPAFLVEDLEQVRGAQGVWVKGRFVNGVVALVASVMRRHLADLGLMDQIAERGAPEEETAPAAPSADASAPASAGAPIGDRCPACGQPTYFRQEGCSKCASCGHSTCS</sequence>
<dbReference type="PRINTS" id="PR01183">
    <property type="entry name" value="RIBORDTASEM1"/>
</dbReference>
<dbReference type="Pfam" id="PF02867">
    <property type="entry name" value="Ribonuc_red_lgC"/>
    <property type="match status" value="1"/>
</dbReference>
<evidence type="ECO:0000259" key="15">
    <source>
        <dbReference type="Pfam" id="PF02867"/>
    </source>
</evidence>
<feature type="compositionally biased region" description="Low complexity" evidence="14">
    <location>
        <begin position="738"/>
        <end position="752"/>
    </location>
</feature>
<gene>
    <name evidence="17" type="ordered locus">Rru_A3258</name>
</gene>
<comment type="similarity">
    <text evidence="2 13">Belongs to the ribonucleoside diphosphate reductase class-2 family.</text>
</comment>
<dbReference type="SUPFAM" id="SSF51998">
    <property type="entry name" value="PFL-like glycyl radical enzymes"/>
    <property type="match status" value="1"/>
</dbReference>
<evidence type="ECO:0000256" key="7">
    <source>
        <dbReference type="ARBA" id="ARBA00022741"/>
    </source>
</evidence>
<keyword evidence="6 13" id="KW-0237">DNA synthesis</keyword>
<feature type="domain" description="TSCPD" evidence="16">
    <location>
        <begin position="613"/>
        <end position="718"/>
    </location>
</feature>
<keyword evidence="9" id="KW-1015">Disulfide bond</keyword>
<evidence type="ECO:0000256" key="11">
    <source>
        <dbReference type="ARBA" id="ARBA00025437"/>
    </source>
</evidence>
<dbReference type="GO" id="GO:0000166">
    <property type="term" value="F:nucleotide binding"/>
    <property type="evidence" value="ECO:0007669"/>
    <property type="project" value="UniProtKB-KW"/>
</dbReference>